<dbReference type="RefSeq" id="XP_071927074.1">
    <property type="nucleotide sequence ID" value="XM_072070973.1"/>
</dbReference>
<dbReference type="PANTHER" id="PTHR37736:SF1">
    <property type="entry name" value="GLYCINE-RICH PROTEIN"/>
    <property type="match status" value="1"/>
</dbReference>
<evidence type="ECO:0000313" key="3">
    <source>
        <dbReference type="RefSeq" id="XP_071927074.1"/>
    </source>
</evidence>
<sequence>MAAIGASSVSDGPVLSVINKRLRALRKKYNRILQMEEVLSQGKTLNKEQEETLHSKASVMGCINELEKLKLPVCAAVQKELKESEVEKKFSMVEEIIRLLYFATVFSFPRRPDFWATRSERERCLAYTNVNDSNAREVVSEMDLTLISMLGSLLISRPVNWTLSHQNALQLCVKHARLWLAKSDQPIGSNPYLTYSGLREKLNKIMASDYFTTTPEMKAPVEVAAAAGSYGSFQVPAHGSVMPVQVEGSVVQYQQKEEETANAEEDESYDNQLSPAEEFHQGETENYSELPVQNEPTTHQAQNLQEYEPKEQNYAPRRSYPNYRGGRTVGASGRRGYANGRGGRGRGGAYQNGRNQHYDQPGTYYPRNNYYRGRGGRGFNGNYNYHASQAGYVVADS</sequence>
<evidence type="ECO:0000256" key="1">
    <source>
        <dbReference type="SAM" id="MobiDB-lite"/>
    </source>
</evidence>
<dbReference type="Proteomes" id="UP001652660">
    <property type="component" value="Chromosome 11c"/>
</dbReference>
<evidence type="ECO:0000313" key="2">
    <source>
        <dbReference type="Proteomes" id="UP001652660"/>
    </source>
</evidence>
<keyword evidence="2" id="KW-1185">Reference proteome</keyword>
<name>A0ABM4W5M0_COFAR</name>
<proteinExistence type="predicted"/>
<feature type="region of interest" description="Disordered" evidence="1">
    <location>
        <begin position="282"/>
        <end position="364"/>
    </location>
</feature>
<organism evidence="2 3">
    <name type="scientific">Coffea arabica</name>
    <name type="common">Arabian coffee</name>
    <dbReference type="NCBI Taxonomy" id="13443"/>
    <lineage>
        <taxon>Eukaryota</taxon>
        <taxon>Viridiplantae</taxon>
        <taxon>Streptophyta</taxon>
        <taxon>Embryophyta</taxon>
        <taxon>Tracheophyta</taxon>
        <taxon>Spermatophyta</taxon>
        <taxon>Magnoliopsida</taxon>
        <taxon>eudicotyledons</taxon>
        <taxon>Gunneridae</taxon>
        <taxon>Pentapetalae</taxon>
        <taxon>asterids</taxon>
        <taxon>lamiids</taxon>
        <taxon>Gentianales</taxon>
        <taxon>Rubiaceae</taxon>
        <taxon>Ixoroideae</taxon>
        <taxon>Gardenieae complex</taxon>
        <taxon>Bertiereae - Coffeeae clade</taxon>
        <taxon>Coffeeae</taxon>
        <taxon>Coffea</taxon>
    </lineage>
</organism>
<gene>
    <name evidence="3" type="primary">LOC113717132</name>
</gene>
<accession>A0ABM4W5M0</accession>
<dbReference type="GeneID" id="113717132"/>
<feature type="compositionally biased region" description="Polar residues" evidence="1">
    <location>
        <begin position="294"/>
        <end position="305"/>
    </location>
</feature>
<reference evidence="3" key="1">
    <citation type="submission" date="2025-08" db="UniProtKB">
        <authorList>
            <consortium name="RefSeq"/>
        </authorList>
    </citation>
    <scope>IDENTIFICATION</scope>
    <source>
        <tissue evidence="3">Leaves</tissue>
    </source>
</reference>
<dbReference type="PANTHER" id="PTHR37736">
    <property type="entry name" value="GLYCINE-RICH PROTEIN"/>
    <property type="match status" value="1"/>
</dbReference>
<protein>
    <submittedName>
        <fullName evidence="3">Uncharacterized protein isoform X2</fullName>
    </submittedName>
</protein>
<feature type="compositionally biased region" description="Gly residues" evidence="1">
    <location>
        <begin position="339"/>
        <end position="350"/>
    </location>
</feature>